<dbReference type="EMBL" id="JAPZBR010000008">
    <property type="protein sequence ID" value="KAJ5340351.1"/>
    <property type="molecule type" value="Genomic_DNA"/>
</dbReference>
<proteinExistence type="predicted"/>
<name>A0A9W9QLN3_PENBR</name>
<reference evidence="2" key="1">
    <citation type="submission" date="2022-12" db="EMBL/GenBank/DDBJ databases">
        <authorList>
            <person name="Petersen C."/>
        </authorList>
    </citation>
    <scope>NUCLEOTIDE SEQUENCE</scope>
    <source>
        <strain evidence="2">IBT 35675</strain>
    </source>
</reference>
<evidence type="ECO:0000313" key="3">
    <source>
        <dbReference type="Proteomes" id="UP001148299"/>
    </source>
</evidence>
<reference evidence="2" key="2">
    <citation type="journal article" date="2023" name="IMA Fungus">
        <title>Comparative genomic study of the Penicillium genus elucidates a diverse pangenome and 15 lateral gene transfer events.</title>
        <authorList>
            <person name="Petersen C."/>
            <person name="Sorensen T."/>
            <person name="Nielsen M.R."/>
            <person name="Sondergaard T.E."/>
            <person name="Sorensen J.L."/>
            <person name="Fitzpatrick D.A."/>
            <person name="Frisvad J.C."/>
            <person name="Nielsen K.L."/>
        </authorList>
    </citation>
    <scope>NUCLEOTIDE SEQUENCE</scope>
    <source>
        <strain evidence="2">IBT 35675</strain>
    </source>
</reference>
<organism evidence="2 3">
    <name type="scientific">Penicillium brevicompactum</name>
    <dbReference type="NCBI Taxonomy" id="5074"/>
    <lineage>
        <taxon>Eukaryota</taxon>
        <taxon>Fungi</taxon>
        <taxon>Dikarya</taxon>
        <taxon>Ascomycota</taxon>
        <taxon>Pezizomycotina</taxon>
        <taxon>Eurotiomycetes</taxon>
        <taxon>Eurotiomycetidae</taxon>
        <taxon>Eurotiales</taxon>
        <taxon>Aspergillaceae</taxon>
        <taxon>Penicillium</taxon>
    </lineage>
</organism>
<dbReference type="Proteomes" id="UP001148299">
    <property type="component" value="Unassembled WGS sequence"/>
</dbReference>
<gene>
    <name evidence="2" type="ORF">N7541_009475</name>
</gene>
<accession>A0A9W9QLN3</accession>
<keyword evidence="3" id="KW-1185">Reference proteome</keyword>
<feature type="region of interest" description="Disordered" evidence="1">
    <location>
        <begin position="1"/>
        <end position="27"/>
    </location>
</feature>
<evidence type="ECO:0000256" key="1">
    <source>
        <dbReference type="SAM" id="MobiDB-lite"/>
    </source>
</evidence>
<sequence length="81" mass="9244">MAKLPAFRTLRKDDGENDGEIAPRTDSTVLYHQETELYRLATLALIEKIRRSNDEEIQELGRSIQESNSLSEAVQKALELK</sequence>
<evidence type="ECO:0000313" key="2">
    <source>
        <dbReference type="EMBL" id="KAJ5340351.1"/>
    </source>
</evidence>
<dbReference type="AlphaFoldDB" id="A0A9W9QLN3"/>
<comment type="caution">
    <text evidence="2">The sequence shown here is derived from an EMBL/GenBank/DDBJ whole genome shotgun (WGS) entry which is preliminary data.</text>
</comment>
<protein>
    <submittedName>
        <fullName evidence="2">Uncharacterized protein</fullName>
    </submittedName>
</protein>